<dbReference type="Pfam" id="PF13372">
    <property type="entry name" value="Alginate_exp"/>
    <property type="match status" value="1"/>
</dbReference>
<proteinExistence type="predicted"/>
<dbReference type="Gene3D" id="2.40.160.100">
    <property type="match status" value="1"/>
</dbReference>
<dbReference type="AlphaFoldDB" id="A0A2W5VDH9"/>
<dbReference type="Proteomes" id="UP000249393">
    <property type="component" value="Unassembled WGS sequence"/>
</dbReference>
<evidence type="ECO:0000313" key="3">
    <source>
        <dbReference type="Proteomes" id="UP000249393"/>
    </source>
</evidence>
<feature type="domain" description="Alginate export" evidence="1">
    <location>
        <begin position="53"/>
        <end position="435"/>
    </location>
</feature>
<sequence>MLAVLASAGAAQASEPPAFKLVRSDEDYGYLRKVADRTGLDPLRYLPLGGDAYLSFGGEARLRVDAVDTPRFGLGGAQTDTFALGRLLLSSDLHLGQAFRVYGELGLHRDYGKKDKPAATDRDGVDAQALFVDVAPAAGWRLRLGRQELQLNATQRFVAVREAPNIRQSFDGLRVTRTQGALKLDAFYLQPVVISTGAFDDTRSRTQRFYGVYASTRLSPRQTLDLYAMELERDTVRFGTITGDERRTSLGARLSGTEGQVDYEVEGVAQGGRFAGRRIRAFAASAGGGYTLEQPWRPRLGLRLDIGSGDRNAADGRLGTFNPMFPKGAYFNETGLFSWGNLAALRTSIGAAPSKAVTVEASYTLHRLATNADAIYLQPLVPFAAARRGQSKDVGDTLQLDASWQVSRNLKLQGQLARQDAGPAVRALGGKATNLAVLFAQFRF</sequence>
<organism evidence="2 3">
    <name type="scientific">Caulobacter segnis</name>
    <dbReference type="NCBI Taxonomy" id="88688"/>
    <lineage>
        <taxon>Bacteria</taxon>
        <taxon>Pseudomonadati</taxon>
        <taxon>Pseudomonadota</taxon>
        <taxon>Alphaproteobacteria</taxon>
        <taxon>Caulobacterales</taxon>
        <taxon>Caulobacteraceae</taxon>
        <taxon>Caulobacter</taxon>
    </lineage>
</organism>
<dbReference type="InterPro" id="IPR053728">
    <property type="entry name" value="Alginate_Permeability_Chnl"/>
</dbReference>
<protein>
    <submittedName>
        <fullName evidence="2">Alginate export family protein</fullName>
    </submittedName>
</protein>
<gene>
    <name evidence="2" type="ORF">DI526_05480</name>
</gene>
<dbReference type="EMBL" id="QFQZ01000011">
    <property type="protein sequence ID" value="PZR35933.1"/>
    <property type="molecule type" value="Genomic_DNA"/>
</dbReference>
<name>A0A2W5VDH9_9CAUL</name>
<reference evidence="2 3" key="1">
    <citation type="submission" date="2017-08" db="EMBL/GenBank/DDBJ databases">
        <title>Infants hospitalized years apart are colonized by the same room-sourced microbial strains.</title>
        <authorList>
            <person name="Brooks B."/>
            <person name="Olm M.R."/>
            <person name="Firek B.A."/>
            <person name="Baker R."/>
            <person name="Thomas B.C."/>
            <person name="Morowitz M.J."/>
            <person name="Banfield J.F."/>
        </authorList>
    </citation>
    <scope>NUCLEOTIDE SEQUENCE [LARGE SCALE GENOMIC DNA]</scope>
    <source>
        <strain evidence="2">S2_003_000_R2_4</strain>
    </source>
</reference>
<comment type="caution">
    <text evidence="2">The sequence shown here is derived from an EMBL/GenBank/DDBJ whole genome shotgun (WGS) entry which is preliminary data.</text>
</comment>
<dbReference type="InterPro" id="IPR025388">
    <property type="entry name" value="Alginate_export_dom"/>
</dbReference>
<evidence type="ECO:0000259" key="1">
    <source>
        <dbReference type="Pfam" id="PF13372"/>
    </source>
</evidence>
<accession>A0A2W5VDH9</accession>
<evidence type="ECO:0000313" key="2">
    <source>
        <dbReference type="EMBL" id="PZR35933.1"/>
    </source>
</evidence>